<dbReference type="Proteomes" id="UP000799440">
    <property type="component" value="Unassembled WGS sequence"/>
</dbReference>
<proteinExistence type="predicted"/>
<dbReference type="Pfam" id="PF18647">
    <property type="entry name" value="Fungal_lectin_2"/>
    <property type="match status" value="1"/>
</dbReference>
<reference evidence="2" key="1">
    <citation type="journal article" date="2020" name="Stud. Mycol.">
        <title>101 Dothideomycetes genomes: a test case for predicting lifestyles and emergence of pathogens.</title>
        <authorList>
            <person name="Haridas S."/>
            <person name="Albert R."/>
            <person name="Binder M."/>
            <person name="Bloem J."/>
            <person name="Labutti K."/>
            <person name="Salamov A."/>
            <person name="Andreopoulos B."/>
            <person name="Baker S."/>
            <person name="Barry K."/>
            <person name="Bills G."/>
            <person name="Bluhm B."/>
            <person name="Cannon C."/>
            <person name="Castanera R."/>
            <person name="Culley D."/>
            <person name="Daum C."/>
            <person name="Ezra D."/>
            <person name="Gonzalez J."/>
            <person name="Henrissat B."/>
            <person name="Kuo A."/>
            <person name="Liang C."/>
            <person name="Lipzen A."/>
            <person name="Lutzoni F."/>
            <person name="Magnuson J."/>
            <person name="Mondo S."/>
            <person name="Nolan M."/>
            <person name="Ohm R."/>
            <person name="Pangilinan J."/>
            <person name="Park H.-J."/>
            <person name="Ramirez L."/>
            <person name="Alfaro M."/>
            <person name="Sun H."/>
            <person name="Tritt A."/>
            <person name="Yoshinaga Y."/>
            <person name="Zwiers L.-H."/>
            <person name="Turgeon B."/>
            <person name="Goodwin S."/>
            <person name="Spatafora J."/>
            <person name="Crous P."/>
            <person name="Grigoriev I."/>
        </authorList>
    </citation>
    <scope>NUCLEOTIDE SEQUENCE</scope>
    <source>
        <strain evidence="2">CBS 119925</strain>
    </source>
</reference>
<sequence length="250" mass="28399">MKPLLLVSFLAQTVLSLPQASSGDIWRKRDGPQIPGLSCNGYGDGNKKYISKDVAERNVNKFCDDIKIDENSNKIVRKFNEGSIEEIEIAIDWPSGLKFEPDVQRCKDILLEITNKCNTDNDDWRSGGYKKDGEFAYHWHVTKERSRAHVEKMPRAIGVCSTSSGFFIDDMQLCGSGFLGDDFGERLKSGIRGRGLILDEAYWKFEYGEFKCNGELYEWTASFKLGWLGWQQVAAETRDIAGMHITKCRD</sequence>
<keyword evidence="1" id="KW-0732">Signal</keyword>
<dbReference type="OrthoDB" id="1896086at2759"/>
<feature type="chain" id="PRO_5025488159" description="Ecp2 effector protein domain-containing protein" evidence="1">
    <location>
        <begin position="17"/>
        <end position="250"/>
    </location>
</feature>
<dbReference type="EMBL" id="MU006611">
    <property type="protein sequence ID" value="KAF2742300.1"/>
    <property type="molecule type" value="Genomic_DNA"/>
</dbReference>
<protein>
    <recommendedName>
        <fullName evidence="4">Ecp2 effector protein domain-containing protein</fullName>
    </recommendedName>
</protein>
<keyword evidence="3" id="KW-1185">Reference proteome</keyword>
<dbReference type="AlphaFoldDB" id="A0A6A6UY22"/>
<accession>A0A6A6UY22</accession>
<evidence type="ECO:0000313" key="3">
    <source>
        <dbReference type="Proteomes" id="UP000799440"/>
    </source>
</evidence>
<organism evidence="2 3">
    <name type="scientific">Sporormia fimetaria CBS 119925</name>
    <dbReference type="NCBI Taxonomy" id="1340428"/>
    <lineage>
        <taxon>Eukaryota</taxon>
        <taxon>Fungi</taxon>
        <taxon>Dikarya</taxon>
        <taxon>Ascomycota</taxon>
        <taxon>Pezizomycotina</taxon>
        <taxon>Dothideomycetes</taxon>
        <taxon>Pleosporomycetidae</taxon>
        <taxon>Pleosporales</taxon>
        <taxon>Sporormiaceae</taxon>
        <taxon>Sporormia</taxon>
    </lineage>
</organism>
<evidence type="ECO:0008006" key="4">
    <source>
        <dbReference type="Google" id="ProtNLM"/>
    </source>
</evidence>
<evidence type="ECO:0000256" key="1">
    <source>
        <dbReference type="SAM" id="SignalP"/>
    </source>
</evidence>
<evidence type="ECO:0000313" key="2">
    <source>
        <dbReference type="EMBL" id="KAF2742300.1"/>
    </source>
</evidence>
<feature type="signal peptide" evidence="1">
    <location>
        <begin position="1"/>
        <end position="16"/>
    </location>
</feature>
<name>A0A6A6UY22_9PLEO</name>
<gene>
    <name evidence="2" type="ORF">M011DRAFT_462542</name>
</gene>